<comment type="caution">
    <text evidence="2">The sequence shown here is derived from an EMBL/GenBank/DDBJ whole genome shotgun (WGS) entry which is preliminary data.</text>
</comment>
<keyword evidence="1" id="KW-0812">Transmembrane</keyword>
<protein>
    <submittedName>
        <fullName evidence="2">Uncharacterized protein</fullName>
    </submittedName>
</protein>
<dbReference type="Proteomes" id="UP001500596">
    <property type="component" value="Unassembled WGS sequence"/>
</dbReference>
<evidence type="ECO:0000313" key="2">
    <source>
        <dbReference type="EMBL" id="GAA1661599.1"/>
    </source>
</evidence>
<keyword evidence="3" id="KW-1185">Reference proteome</keyword>
<organism evidence="2 3">
    <name type="scientific">Microbacterium lacus</name>
    <dbReference type="NCBI Taxonomy" id="415217"/>
    <lineage>
        <taxon>Bacteria</taxon>
        <taxon>Bacillati</taxon>
        <taxon>Actinomycetota</taxon>
        <taxon>Actinomycetes</taxon>
        <taxon>Micrococcales</taxon>
        <taxon>Microbacteriaceae</taxon>
        <taxon>Microbacterium</taxon>
    </lineage>
</organism>
<dbReference type="EMBL" id="BAAAPK010000001">
    <property type="protein sequence ID" value="GAA1661599.1"/>
    <property type="molecule type" value="Genomic_DNA"/>
</dbReference>
<proteinExistence type="predicted"/>
<evidence type="ECO:0000313" key="3">
    <source>
        <dbReference type="Proteomes" id="UP001500596"/>
    </source>
</evidence>
<evidence type="ECO:0000256" key="1">
    <source>
        <dbReference type="SAM" id="Phobius"/>
    </source>
</evidence>
<feature type="transmembrane region" description="Helical" evidence="1">
    <location>
        <begin position="20"/>
        <end position="38"/>
    </location>
</feature>
<gene>
    <name evidence="2" type="ORF">GCM10009807_01580</name>
</gene>
<keyword evidence="1" id="KW-1133">Transmembrane helix</keyword>
<reference evidence="2 3" key="1">
    <citation type="journal article" date="2019" name="Int. J. Syst. Evol. Microbiol.">
        <title>The Global Catalogue of Microorganisms (GCM) 10K type strain sequencing project: providing services to taxonomists for standard genome sequencing and annotation.</title>
        <authorList>
            <consortium name="The Broad Institute Genomics Platform"/>
            <consortium name="The Broad Institute Genome Sequencing Center for Infectious Disease"/>
            <person name="Wu L."/>
            <person name="Ma J."/>
        </authorList>
    </citation>
    <scope>NUCLEOTIDE SEQUENCE [LARGE SCALE GENOMIC DNA]</scope>
    <source>
        <strain evidence="2 3">JCM 15575</strain>
    </source>
</reference>
<dbReference type="RefSeq" id="WP_344050614.1">
    <property type="nucleotide sequence ID" value="NZ_BAAAPK010000001.1"/>
</dbReference>
<name>A0ABN2FXH5_9MICO</name>
<accession>A0ABN2FXH5</accession>
<sequence length="276" mass="30772">MIFSAPTSGNASFIEVLTAWSTLAAAVATALSAGFIAWQIHLTRKSVEATDKTLDIARQEFEHGRLLEIDAQKARIDADMPRIFITTFGPLPQSYLTDEPYLDELGQPDFREVPPSREMVVPADKDLRIHTTLNVSIMNDGPGRVRLWVDSHWDAENGRKTIFLRPGETYQFEMRCVHTLSEWIERYRARQEGRSTDEPIGMVIYVSPGDVGAIERHPIVQGGSVVMPSAVRIDGWHVAETSEFGSDGIGSLGATAMPFTREHYASRSENRRLGAE</sequence>
<keyword evidence="1" id="KW-0472">Membrane</keyword>